<feature type="signal peptide" evidence="15">
    <location>
        <begin position="1"/>
        <end position="19"/>
    </location>
</feature>
<protein>
    <recommendedName>
        <fullName evidence="9 13">Cystathionine beta-synthase</fullName>
        <ecNumber evidence="4 13">4.2.1.22</ecNumber>
    </recommendedName>
</protein>
<dbReference type="InterPro" id="IPR000644">
    <property type="entry name" value="CBS_dom"/>
</dbReference>
<dbReference type="InterPro" id="IPR036397">
    <property type="entry name" value="RNaseH_sf"/>
</dbReference>
<comment type="similarity">
    <text evidence="3 13">Belongs to the cysteine synthase/cystathionine beta-synthase family.</text>
</comment>
<keyword evidence="18" id="KW-1185">Reference proteome</keyword>
<dbReference type="PROSITE" id="PS51371">
    <property type="entry name" value="CBS"/>
    <property type="match status" value="1"/>
</dbReference>
<evidence type="ECO:0000256" key="2">
    <source>
        <dbReference type="ARBA" id="ARBA00005003"/>
    </source>
</evidence>
<comment type="function">
    <text evidence="10">Hydro-lyase catalyzing the first step of the transsulfuration pathway, where the hydroxyl group of L-serine is displaced by L-homocysteine in a beta-replacement reaction to form L-cystathionine, the precursor of L-cysteine. This catabolic route allows the elimination of L-methionine and the toxic metabolite L-homocysteine. Also involved in the production of hydrogen sulfide, a gasotransmitter with signaling and cytoprotective effects on neurons.</text>
</comment>
<evidence type="ECO:0000256" key="13">
    <source>
        <dbReference type="RuleBase" id="RU361204"/>
    </source>
</evidence>
<evidence type="ECO:0000259" key="16">
    <source>
        <dbReference type="PROSITE" id="PS51371"/>
    </source>
</evidence>
<dbReference type="InterPro" id="IPR005857">
    <property type="entry name" value="Cysta_beta_synth"/>
</dbReference>
<evidence type="ECO:0000256" key="5">
    <source>
        <dbReference type="ARBA" id="ARBA00022898"/>
    </source>
</evidence>
<dbReference type="InterPro" id="IPR046342">
    <property type="entry name" value="CBS_dom_sf"/>
</dbReference>
<keyword evidence="8 13" id="KW-0456">Lyase</keyword>
<evidence type="ECO:0000256" key="1">
    <source>
        <dbReference type="ARBA" id="ARBA00001933"/>
    </source>
</evidence>
<evidence type="ECO:0000256" key="9">
    <source>
        <dbReference type="ARBA" id="ARBA00026192"/>
    </source>
</evidence>
<organism evidence="17 18">
    <name type="scientific">Cordylochernes scorpioides</name>
    <dbReference type="NCBI Taxonomy" id="51811"/>
    <lineage>
        <taxon>Eukaryota</taxon>
        <taxon>Metazoa</taxon>
        <taxon>Ecdysozoa</taxon>
        <taxon>Arthropoda</taxon>
        <taxon>Chelicerata</taxon>
        <taxon>Arachnida</taxon>
        <taxon>Pseudoscorpiones</taxon>
        <taxon>Cheliferoidea</taxon>
        <taxon>Chernetidae</taxon>
        <taxon>Cordylochernes</taxon>
    </lineage>
</organism>
<dbReference type="Gene3D" id="3.30.420.10">
    <property type="entry name" value="Ribonuclease H-like superfamily/Ribonuclease H"/>
    <property type="match status" value="1"/>
</dbReference>
<evidence type="ECO:0000256" key="3">
    <source>
        <dbReference type="ARBA" id="ARBA00007103"/>
    </source>
</evidence>
<dbReference type="EMBL" id="CP092874">
    <property type="protein sequence ID" value="UYV75128.1"/>
    <property type="molecule type" value="Genomic_DNA"/>
</dbReference>
<keyword evidence="5 13" id="KW-0663">Pyridoxal phosphate</keyword>
<keyword evidence="15" id="KW-0732">Signal</keyword>
<evidence type="ECO:0000256" key="8">
    <source>
        <dbReference type="ARBA" id="ARBA00023239"/>
    </source>
</evidence>
<evidence type="ECO:0000256" key="12">
    <source>
        <dbReference type="PROSITE-ProRule" id="PRU00703"/>
    </source>
</evidence>
<dbReference type="InterPro" id="IPR001926">
    <property type="entry name" value="TrpB-like_PALP"/>
</dbReference>
<comment type="cofactor">
    <cofactor evidence="1 13">
        <name>pyridoxal 5'-phosphate</name>
        <dbReference type="ChEBI" id="CHEBI:597326"/>
    </cofactor>
</comment>
<dbReference type="Proteomes" id="UP001235939">
    <property type="component" value="Chromosome 12"/>
</dbReference>
<evidence type="ECO:0000256" key="7">
    <source>
        <dbReference type="ARBA" id="ARBA00023192"/>
    </source>
</evidence>
<dbReference type="CDD" id="cd01561">
    <property type="entry name" value="CBS_like"/>
    <property type="match status" value="1"/>
</dbReference>
<evidence type="ECO:0000256" key="15">
    <source>
        <dbReference type="SAM" id="SignalP"/>
    </source>
</evidence>
<evidence type="ECO:0000256" key="14">
    <source>
        <dbReference type="SAM" id="MobiDB-lite"/>
    </source>
</evidence>
<dbReference type="Gene3D" id="3.10.580.10">
    <property type="entry name" value="CBS-domain"/>
    <property type="match status" value="1"/>
</dbReference>
<sequence>MGFSAFFFFFLEGAMTALSLSVPLTVYTMPPITKKPESCPFDLNKLVSRLQLIRVHVVQAMIIMVDGVEVDYFYYSPENNLSPSKCRNRSISNGESFPMPDLPSRCTWHLGTSEPNPHASAKTERTTKYLPNILHQIGNTPMVKLNKIPQDHGVQCDMFAKCEFFNAGGSVKDRIGLRMVEDAEKDGLLKPGSVLIEPTSGNTGIGLALAAAVKGYRCIIVMPEKMSSEKVDVLRALGAEIVRTPTSARFDAPESHISVAQRLCAEIPNAIILDQYRNPGNPMAHYEGTAEEILDQLDGQVDMIVLGAGTGGTISGIGRKIKEKLPDCEIVGVDPYGSILALPEFKNESDTTFYEVEGIGYDFVPTVLDRSVVDTWYKSKDKESLLMSRELIRKEGLLCGGSSGSAMAAAVKMAKKLKPGQRCVAILPDGVRNYMTKFLNDNWMAERDFIDINSEMAAKHWWWNMKMVSLNLHAPVTILPNLACQDAIDIMDKEGYDQLPVVDEDGTIQGMVTLGNLMSKILAGKATAQQPVSSILYTQFDKVTLDTTLGKLSRILDKAHFAIVVHDQKLCKAHLLFDILFNSCRFKQFDEADSNKEGIATRKKHSRRSDRVRGEEFVKNVKEKIDGNPGKSMRAIAKEMDVGSMTIVRTIHEDLSLKSYALRKGQLLTENMKNNGKGKAAALLNNLKHDSFGMLRFFSDEKNFDVDQKVNPRNDRWICKDPSEIPVVMHTKFPASVMVLGVISSEGDVMPPHFFEKGLRMNADTYINVLETVVKPWMDMVAAGRKYVFQQDSAPAHKAKKTQSWLTLNVPRHWGPDIWPPNSPDCNPLDYYVWGVVERDVNKASHTTIQSVKKAVHTVMTQMDKVIVAKAFVKKDTLETKQIIIGLLTRIDLLNFITSEESRRRNSFTSTGSPASPYIHEDTPTL</sequence>
<evidence type="ECO:0000256" key="11">
    <source>
        <dbReference type="ARBA" id="ARBA00047490"/>
    </source>
</evidence>
<evidence type="ECO:0000313" key="18">
    <source>
        <dbReference type="Proteomes" id="UP001235939"/>
    </source>
</evidence>
<reference evidence="17 18" key="1">
    <citation type="submission" date="2022-01" db="EMBL/GenBank/DDBJ databases">
        <title>A chromosomal length assembly of Cordylochernes scorpioides.</title>
        <authorList>
            <person name="Zeh D."/>
            <person name="Zeh J."/>
        </authorList>
    </citation>
    <scope>NUCLEOTIDE SEQUENCE [LARGE SCALE GENOMIC DNA]</scope>
    <source>
        <strain evidence="17">IN4F17</strain>
        <tissue evidence="17">Whole Body</tissue>
    </source>
</reference>
<proteinExistence type="inferred from homology"/>
<comment type="catalytic activity">
    <reaction evidence="11 13">
        <text>L-homocysteine + L-serine = L,L-cystathionine + H2O</text>
        <dbReference type="Rhea" id="RHEA:10112"/>
        <dbReference type="ChEBI" id="CHEBI:15377"/>
        <dbReference type="ChEBI" id="CHEBI:33384"/>
        <dbReference type="ChEBI" id="CHEBI:58161"/>
        <dbReference type="ChEBI" id="CHEBI:58199"/>
        <dbReference type="EC" id="4.2.1.22"/>
    </reaction>
</comment>
<dbReference type="InterPro" id="IPR036052">
    <property type="entry name" value="TrpB-like_PALP_sf"/>
</dbReference>
<dbReference type="InterPro" id="IPR050214">
    <property type="entry name" value="Cys_Synth/Cystath_Beta-Synth"/>
</dbReference>
<keyword evidence="13" id="KW-0028">Amino-acid biosynthesis</keyword>
<dbReference type="CDD" id="cd04608">
    <property type="entry name" value="CBS_pair_CBS"/>
    <property type="match status" value="1"/>
</dbReference>
<evidence type="ECO:0000256" key="10">
    <source>
        <dbReference type="ARBA" id="ARBA00045425"/>
    </source>
</evidence>
<dbReference type="PANTHER" id="PTHR10314">
    <property type="entry name" value="CYSTATHIONINE BETA-SYNTHASE"/>
    <property type="match status" value="1"/>
</dbReference>
<feature type="domain" description="CBS" evidence="16">
    <location>
        <begin position="467"/>
        <end position="527"/>
    </location>
</feature>
<dbReference type="SUPFAM" id="SSF54631">
    <property type="entry name" value="CBS-domain pair"/>
    <property type="match status" value="1"/>
</dbReference>
<name>A0ABY6L2D5_9ARAC</name>
<dbReference type="EC" id="4.2.1.22" evidence="4 13"/>
<keyword evidence="6 12" id="KW-0129">CBS domain</keyword>
<dbReference type="PROSITE" id="PS00901">
    <property type="entry name" value="CYS_SYNTHASE"/>
    <property type="match status" value="1"/>
</dbReference>
<evidence type="ECO:0000313" key="17">
    <source>
        <dbReference type="EMBL" id="UYV75128.1"/>
    </source>
</evidence>
<dbReference type="SUPFAM" id="SSF53686">
    <property type="entry name" value="Tryptophan synthase beta subunit-like PLP-dependent enzymes"/>
    <property type="match status" value="1"/>
</dbReference>
<dbReference type="NCBIfam" id="TIGR01137">
    <property type="entry name" value="cysta_beta"/>
    <property type="match status" value="1"/>
</dbReference>
<dbReference type="Pfam" id="PF00291">
    <property type="entry name" value="PALP"/>
    <property type="match status" value="1"/>
</dbReference>
<dbReference type="SMART" id="SM00116">
    <property type="entry name" value="CBS"/>
    <property type="match status" value="1"/>
</dbReference>
<accession>A0ABY6L2D5</accession>
<dbReference type="InterPro" id="IPR001216">
    <property type="entry name" value="P-phosphate_BS"/>
</dbReference>
<dbReference type="InterPro" id="IPR046353">
    <property type="entry name" value="CBS_C"/>
</dbReference>
<dbReference type="Pfam" id="PF00571">
    <property type="entry name" value="CBS"/>
    <property type="match status" value="1"/>
</dbReference>
<keyword evidence="7 13" id="KW-0198">Cysteine biosynthesis</keyword>
<evidence type="ECO:0000256" key="4">
    <source>
        <dbReference type="ARBA" id="ARBA00012041"/>
    </source>
</evidence>
<dbReference type="Gene3D" id="3.40.50.1100">
    <property type="match status" value="2"/>
</dbReference>
<evidence type="ECO:0000256" key="6">
    <source>
        <dbReference type="ARBA" id="ARBA00023122"/>
    </source>
</evidence>
<comment type="pathway">
    <text evidence="2">Amino-acid biosynthesis; L-cysteine biosynthesis; L-cysteine from L-homocysteine and L-serine: step 1/2.</text>
</comment>
<feature type="chain" id="PRO_5046643828" description="Cystathionine beta-synthase" evidence="15">
    <location>
        <begin position="20"/>
        <end position="926"/>
    </location>
</feature>
<feature type="region of interest" description="Disordered" evidence="14">
    <location>
        <begin position="905"/>
        <end position="926"/>
    </location>
</feature>
<gene>
    <name evidence="17" type="ORF">LAZ67_12002581</name>
</gene>